<evidence type="ECO:0000256" key="7">
    <source>
        <dbReference type="ARBA" id="ARBA00047899"/>
    </source>
</evidence>
<organism evidence="11 12">
    <name type="scientific">Aspergillus fumigatiaffinis</name>
    <dbReference type="NCBI Taxonomy" id="340414"/>
    <lineage>
        <taxon>Eukaryota</taxon>
        <taxon>Fungi</taxon>
        <taxon>Dikarya</taxon>
        <taxon>Ascomycota</taxon>
        <taxon>Pezizomycotina</taxon>
        <taxon>Eurotiomycetes</taxon>
        <taxon>Eurotiomycetidae</taxon>
        <taxon>Eurotiales</taxon>
        <taxon>Aspergillaceae</taxon>
        <taxon>Aspergillus</taxon>
        <taxon>Aspergillus subgen. Fumigati</taxon>
    </lineage>
</organism>
<protein>
    <recommendedName>
        <fullName evidence="1">non-specific serine/threonine protein kinase</fullName>
        <ecNumber evidence="1">2.7.11.1</ecNumber>
    </recommendedName>
</protein>
<keyword evidence="4 9" id="KW-0547">Nucleotide-binding</keyword>
<dbReference type="PROSITE" id="PS50011">
    <property type="entry name" value="PROTEIN_KINASE_DOM"/>
    <property type="match status" value="1"/>
</dbReference>
<dbReference type="SUPFAM" id="SSF56112">
    <property type="entry name" value="Protein kinase-like (PK-like)"/>
    <property type="match status" value="1"/>
</dbReference>
<dbReference type="PANTHER" id="PTHR47634:SF9">
    <property type="entry name" value="PROTEIN KINASE DOMAIN-CONTAINING PROTEIN-RELATED"/>
    <property type="match status" value="1"/>
</dbReference>
<dbReference type="PROSITE" id="PS00107">
    <property type="entry name" value="PROTEIN_KINASE_ATP"/>
    <property type="match status" value="1"/>
</dbReference>
<dbReference type="InterPro" id="IPR011009">
    <property type="entry name" value="Kinase-like_dom_sf"/>
</dbReference>
<comment type="catalytic activity">
    <reaction evidence="7">
        <text>L-threonyl-[protein] + ATP = O-phospho-L-threonyl-[protein] + ADP + H(+)</text>
        <dbReference type="Rhea" id="RHEA:46608"/>
        <dbReference type="Rhea" id="RHEA-COMP:11060"/>
        <dbReference type="Rhea" id="RHEA-COMP:11605"/>
        <dbReference type="ChEBI" id="CHEBI:15378"/>
        <dbReference type="ChEBI" id="CHEBI:30013"/>
        <dbReference type="ChEBI" id="CHEBI:30616"/>
        <dbReference type="ChEBI" id="CHEBI:61977"/>
        <dbReference type="ChEBI" id="CHEBI:456216"/>
        <dbReference type="EC" id="2.7.11.1"/>
    </reaction>
</comment>
<accession>A0A8H4HC44</accession>
<comment type="catalytic activity">
    <reaction evidence="8">
        <text>L-seryl-[protein] + ATP = O-phospho-L-seryl-[protein] + ADP + H(+)</text>
        <dbReference type="Rhea" id="RHEA:17989"/>
        <dbReference type="Rhea" id="RHEA-COMP:9863"/>
        <dbReference type="Rhea" id="RHEA-COMP:11604"/>
        <dbReference type="ChEBI" id="CHEBI:15378"/>
        <dbReference type="ChEBI" id="CHEBI:29999"/>
        <dbReference type="ChEBI" id="CHEBI:30616"/>
        <dbReference type="ChEBI" id="CHEBI:83421"/>
        <dbReference type="ChEBI" id="CHEBI:456216"/>
        <dbReference type="EC" id="2.7.11.1"/>
    </reaction>
</comment>
<evidence type="ECO:0000256" key="8">
    <source>
        <dbReference type="ARBA" id="ARBA00048679"/>
    </source>
</evidence>
<proteinExistence type="predicted"/>
<evidence type="ECO:0000256" key="3">
    <source>
        <dbReference type="ARBA" id="ARBA00022679"/>
    </source>
</evidence>
<dbReference type="GO" id="GO:0004674">
    <property type="term" value="F:protein serine/threonine kinase activity"/>
    <property type="evidence" value="ECO:0007669"/>
    <property type="project" value="UniProtKB-KW"/>
</dbReference>
<gene>
    <name evidence="11" type="ORF">CNMCM6805_003871</name>
</gene>
<evidence type="ECO:0000256" key="5">
    <source>
        <dbReference type="ARBA" id="ARBA00022777"/>
    </source>
</evidence>
<dbReference type="InterPro" id="IPR051334">
    <property type="entry name" value="SRPK"/>
</dbReference>
<keyword evidence="3" id="KW-0808">Transferase</keyword>
<feature type="binding site" evidence="9">
    <location>
        <position position="77"/>
    </location>
    <ligand>
        <name>ATP</name>
        <dbReference type="ChEBI" id="CHEBI:30616"/>
    </ligand>
</feature>
<dbReference type="Pfam" id="PF00069">
    <property type="entry name" value="Pkinase"/>
    <property type="match status" value="1"/>
</dbReference>
<dbReference type="Gene3D" id="3.30.200.20">
    <property type="entry name" value="Phosphorylase Kinase, domain 1"/>
    <property type="match status" value="1"/>
</dbReference>
<reference evidence="11" key="2">
    <citation type="submission" date="2020-04" db="EMBL/GenBank/DDBJ databases">
        <authorList>
            <person name="Santos R.A.C."/>
            <person name="Steenwyk J.L."/>
            <person name="Rivero-Menendez O."/>
            <person name="Mead M.E."/>
            <person name="Silva L.P."/>
            <person name="Bastos R.W."/>
            <person name="Alastruey-Izquierdo A."/>
            <person name="Goldman G.H."/>
            <person name="Rokas A."/>
        </authorList>
    </citation>
    <scope>NUCLEOTIDE SEQUENCE</scope>
    <source>
        <strain evidence="11">CNM-CM6805</strain>
    </source>
</reference>
<dbReference type="GO" id="GO:0005634">
    <property type="term" value="C:nucleus"/>
    <property type="evidence" value="ECO:0007669"/>
    <property type="project" value="TreeGrafter"/>
</dbReference>
<reference evidence="11" key="1">
    <citation type="journal article" date="2020" name="bioRxiv">
        <title>Genomic and phenotypic heterogeneity of clinical isolates of the human pathogens Aspergillus fumigatus, Aspergillus lentulus and Aspergillus fumigatiaffinis.</title>
        <authorList>
            <person name="dos Santos R.A.C."/>
            <person name="Steenwyk J.L."/>
            <person name="Rivero-Menendez O."/>
            <person name="Mead M.E."/>
            <person name="Silva L.P."/>
            <person name="Bastos R.W."/>
            <person name="Alastruey-Izquierdo A."/>
            <person name="Goldman G.H."/>
            <person name="Rokas A."/>
        </authorList>
    </citation>
    <scope>NUCLEOTIDE SEQUENCE</scope>
    <source>
        <strain evidence="11">CNM-CM6805</strain>
    </source>
</reference>
<keyword evidence="6 9" id="KW-0067">ATP-binding</keyword>
<feature type="domain" description="Protein kinase" evidence="10">
    <location>
        <begin position="48"/>
        <end position="405"/>
    </location>
</feature>
<dbReference type="PANTHER" id="PTHR47634">
    <property type="entry name" value="PROTEIN KINASE DOMAIN-CONTAINING PROTEIN-RELATED"/>
    <property type="match status" value="1"/>
</dbReference>
<keyword evidence="2" id="KW-0723">Serine/threonine-protein kinase</keyword>
<dbReference type="Gene3D" id="1.10.510.10">
    <property type="entry name" value="Transferase(Phosphotransferase) domain 1"/>
    <property type="match status" value="1"/>
</dbReference>
<evidence type="ECO:0000256" key="4">
    <source>
        <dbReference type="ARBA" id="ARBA00022741"/>
    </source>
</evidence>
<keyword evidence="12" id="KW-1185">Reference proteome</keyword>
<dbReference type="AlphaFoldDB" id="A0A8H4HC44"/>
<evidence type="ECO:0000256" key="9">
    <source>
        <dbReference type="PROSITE-ProRule" id="PRU10141"/>
    </source>
</evidence>
<dbReference type="EMBL" id="JAAAPX010000020">
    <property type="protein sequence ID" value="KAF4241597.1"/>
    <property type="molecule type" value="Genomic_DNA"/>
</dbReference>
<dbReference type="GO" id="GO:0000245">
    <property type="term" value="P:spliceosomal complex assembly"/>
    <property type="evidence" value="ECO:0007669"/>
    <property type="project" value="TreeGrafter"/>
</dbReference>
<dbReference type="GO" id="GO:0050684">
    <property type="term" value="P:regulation of mRNA processing"/>
    <property type="evidence" value="ECO:0007669"/>
    <property type="project" value="TreeGrafter"/>
</dbReference>
<sequence>MASKSFSSNDSAPLPLKYVPIEDVERLEKYQPGGYHPIMIDDVLQSRYRVAHKLGYGTYSTTWLCRDCQTNKYVAVKVGTAESNSLEADVLDYLNHFPLAHPGRAMIPSVQDRFVLHGPNGNHPCYVTAVAMCSVSGAKDASYKRIFQARTARSLIAQLVLAVEHIHNLHTGNVLLRLPADLDQLSIKQLYERYGSPAPEPVTRFDGQPLESSIPFSVVPPICLGKACEDFTPSECNILLSDFGEAYRPLTEHRSSSQAPFSFVPPEARFEPEQGLSFPADIWSLACSIWIILGQRPLFEDILATPDDITAGQVDTLGNLPTRWWKIWEARHEYFDESGTPNQGRQVRSWDDRFETHIQLPRQKAGISGFDAEEKVAVMNMLRSMLSFEPEKRLTAQDILKCEWMEKWVLPDFKKSRFGDHGGCEKFS</sequence>
<evidence type="ECO:0000256" key="1">
    <source>
        <dbReference type="ARBA" id="ARBA00012513"/>
    </source>
</evidence>
<dbReference type="GO" id="GO:0005524">
    <property type="term" value="F:ATP binding"/>
    <property type="evidence" value="ECO:0007669"/>
    <property type="project" value="UniProtKB-UniRule"/>
</dbReference>
<comment type="caution">
    <text evidence="11">The sequence shown here is derived from an EMBL/GenBank/DDBJ whole genome shotgun (WGS) entry which is preliminary data.</text>
</comment>
<dbReference type="EC" id="2.7.11.1" evidence="1"/>
<dbReference type="InterPro" id="IPR000719">
    <property type="entry name" value="Prot_kinase_dom"/>
</dbReference>
<evidence type="ECO:0000313" key="11">
    <source>
        <dbReference type="EMBL" id="KAF4241597.1"/>
    </source>
</evidence>
<evidence type="ECO:0000256" key="2">
    <source>
        <dbReference type="ARBA" id="ARBA00022527"/>
    </source>
</evidence>
<evidence type="ECO:0000256" key="6">
    <source>
        <dbReference type="ARBA" id="ARBA00022840"/>
    </source>
</evidence>
<dbReference type="SMART" id="SM00220">
    <property type="entry name" value="S_TKc"/>
    <property type="match status" value="1"/>
</dbReference>
<evidence type="ECO:0000313" key="12">
    <source>
        <dbReference type="Proteomes" id="UP000653565"/>
    </source>
</evidence>
<dbReference type="Proteomes" id="UP000653565">
    <property type="component" value="Unassembled WGS sequence"/>
</dbReference>
<dbReference type="GO" id="GO:0005737">
    <property type="term" value="C:cytoplasm"/>
    <property type="evidence" value="ECO:0007669"/>
    <property type="project" value="TreeGrafter"/>
</dbReference>
<evidence type="ECO:0000259" key="10">
    <source>
        <dbReference type="PROSITE" id="PS50011"/>
    </source>
</evidence>
<keyword evidence="5" id="KW-0418">Kinase</keyword>
<dbReference type="InterPro" id="IPR017441">
    <property type="entry name" value="Protein_kinase_ATP_BS"/>
</dbReference>
<name>A0A8H4HC44_9EURO</name>